<keyword evidence="1" id="KW-1133">Transmembrane helix</keyword>
<protein>
    <submittedName>
        <fullName evidence="2">Uncharacterized protein</fullName>
    </submittedName>
</protein>
<dbReference type="Proteomes" id="UP000249605">
    <property type="component" value="Plasmid unnamed1"/>
</dbReference>
<accession>A0A2U9SC86</accession>
<geneLocation type="plasmid" evidence="2 3">
    <name>unnamed1</name>
</geneLocation>
<reference evidence="2 3" key="1">
    <citation type="submission" date="2018-06" db="EMBL/GenBank/DDBJ databases">
        <title>Complete genome sequencing of Azospirillum sp. M2T2B2.</title>
        <authorList>
            <person name="Heo J."/>
            <person name="Kim S.-J."/>
            <person name="Kwon S.-W."/>
            <person name="Anandham R."/>
        </authorList>
    </citation>
    <scope>NUCLEOTIDE SEQUENCE [LARGE SCALE GENOMIC DNA]</scope>
    <source>
        <strain evidence="2 3">M2T2B2</strain>
        <plasmid evidence="2 3">unnamed1</plasmid>
    </source>
</reference>
<keyword evidence="2" id="KW-0614">Plasmid</keyword>
<sequence length="110" mass="11367">MTTSPLLRCIAWTGGTSAAMLTAAWGTMLVLGSMIAPIFMPTGLPPSHNDVLLLCVIGVAGFLLTLFCVGKIAVGAAEHWQSWACPKHPRLAWPAVTLAAALAVTAAALL</sequence>
<name>A0A2U9SC86_9PROT</name>
<dbReference type="RefSeq" id="WP_111068331.1">
    <property type="nucleotide sequence ID" value="NZ_CP029830.1"/>
</dbReference>
<dbReference type="KEGG" id="azm:DM194_14775"/>
<evidence type="ECO:0000313" key="3">
    <source>
        <dbReference type="Proteomes" id="UP000249605"/>
    </source>
</evidence>
<evidence type="ECO:0000313" key="2">
    <source>
        <dbReference type="EMBL" id="AWU95568.1"/>
    </source>
</evidence>
<proteinExistence type="predicted"/>
<keyword evidence="1" id="KW-0472">Membrane</keyword>
<dbReference type="EMBL" id="CP029830">
    <property type="protein sequence ID" value="AWU95568.1"/>
    <property type="molecule type" value="Genomic_DNA"/>
</dbReference>
<feature type="transmembrane region" description="Helical" evidence="1">
    <location>
        <begin position="51"/>
        <end position="70"/>
    </location>
</feature>
<keyword evidence="3" id="KW-1185">Reference proteome</keyword>
<evidence type="ECO:0000256" key="1">
    <source>
        <dbReference type="SAM" id="Phobius"/>
    </source>
</evidence>
<feature type="transmembrane region" description="Helical" evidence="1">
    <location>
        <begin position="91"/>
        <end position="109"/>
    </location>
</feature>
<organism evidence="2 3">
    <name type="scientific">Azospirillum ramasamyi</name>
    <dbReference type="NCBI Taxonomy" id="682998"/>
    <lineage>
        <taxon>Bacteria</taxon>
        <taxon>Pseudomonadati</taxon>
        <taxon>Pseudomonadota</taxon>
        <taxon>Alphaproteobacteria</taxon>
        <taxon>Rhodospirillales</taxon>
        <taxon>Azospirillaceae</taxon>
        <taxon>Azospirillum</taxon>
    </lineage>
</organism>
<dbReference type="AlphaFoldDB" id="A0A2U9SC86"/>
<feature type="transmembrane region" description="Helical" evidence="1">
    <location>
        <begin position="12"/>
        <end position="39"/>
    </location>
</feature>
<keyword evidence="1" id="KW-0812">Transmembrane</keyword>
<gene>
    <name evidence="2" type="ORF">DM194_14775</name>
</gene>